<dbReference type="GO" id="GO:0009103">
    <property type="term" value="P:lipopolysaccharide biosynthetic process"/>
    <property type="evidence" value="ECO:0007669"/>
    <property type="project" value="UniProtKB-KW"/>
</dbReference>
<dbReference type="EMBL" id="CP002780">
    <property type="protein sequence ID" value="AEG60699.1"/>
    <property type="molecule type" value="Genomic_DNA"/>
</dbReference>
<evidence type="ECO:0000256" key="3">
    <source>
        <dbReference type="ARBA" id="ARBA00022475"/>
    </source>
</evidence>
<dbReference type="InterPro" id="IPR037185">
    <property type="entry name" value="EmrE-like"/>
</dbReference>
<keyword evidence="10" id="KW-0443">Lipid metabolism</keyword>
<evidence type="ECO:0000256" key="4">
    <source>
        <dbReference type="ARBA" id="ARBA00022516"/>
    </source>
</evidence>
<feature type="transmembrane region" description="Helical" evidence="12">
    <location>
        <begin position="77"/>
        <end position="97"/>
    </location>
</feature>
<accession>F6DNY0</accession>
<keyword evidence="3" id="KW-1003">Cell membrane</keyword>
<protein>
    <recommendedName>
        <fullName evidence="13">EamA domain-containing protein</fullName>
    </recommendedName>
</protein>
<evidence type="ECO:0000256" key="1">
    <source>
        <dbReference type="ARBA" id="ARBA00004651"/>
    </source>
</evidence>
<evidence type="ECO:0000313" key="14">
    <source>
        <dbReference type="EMBL" id="AEG60699.1"/>
    </source>
</evidence>
<dbReference type="InterPro" id="IPR000390">
    <property type="entry name" value="Small_drug/metabolite_transptr"/>
</dbReference>
<dbReference type="SUPFAM" id="SSF103481">
    <property type="entry name" value="Multidrug resistance efflux transporter EmrE"/>
    <property type="match status" value="1"/>
</dbReference>
<evidence type="ECO:0000256" key="2">
    <source>
        <dbReference type="ARBA" id="ARBA00007362"/>
    </source>
</evidence>
<dbReference type="Proteomes" id="UP000009234">
    <property type="component" value="Chromosome"/>
</dbReference>
<evidence type="ECO:0000256" key="9">
    <source>
        <dbReference type="ARBA" id="ARBA00022989"/>
    </source>
</evidence>
<feature type="transmembrane region" description="Helical" evidence="12">
    <location>
        <begin position="51"/>
        <end position="70"/>
    </location>
</feature>
<keyword evidence="8" id="KW-0448">Lipopolysaccharide biosynthesis</keyword>
<keyword evidence="5" id="KW-0997">Cell inner membrane</keyword>
<keyword evidence="15" id="KW-1185">Reference proteome</keyword>
<dbReference type="RefSeq" id="WP_013842455.1">
    <property type="nucleotide sequence ID" value="NC_015589.1"/>
</dbReference>
<keyword evidence="9 12" id="KW-1133">Transmembrane helix</keyword>
<evidence type="ECO:0000256" key="5">
    <source>
        <dbReference type="ARBA" id="ARBA00022519"/>
    </source>
</evidence>
<name>F6DNY0_DESRL</name>
<dbReference type="GO" id="GO:0005886">
    <property type="term" value="C:plasma membrane"/>
    <property type="evidence" value="ECO:0007669"/>
    <property type="project" value="UniProtKB-SubCell"/>
</dbReference>
<reference evidence="15" key="1">
    <citation type="submission" date="2011-05" db="EMBL/GenBank/DDBJ databases">
        <title>Complete sequence of Desulfotomaculum ruminis DSM 2154.</title>
        <authorList>
            <person name="Lucas S."/>
            <person name="Copeland A."/>
            <person name="Lapidus A."/>
            <person name="Cheng J.-F."/>
            <person name="Goodwin L."/>
            <person name="Pitluck S."/>
            <person name="Lu M."/>
            <person name="Detter J.C."/>
            <person name="Han C."/>
            <person name="Tapia R."/>
            <person name="Land M."/>
            <person name="Hauser L."/>
            <person name="Kyrpides N."/>
            <person name="Ivanova N."/>
            <person name="Mikhailova N."/>
            <person name="Pagani I."/>
            <person name="Stams A.J.M."/>
            <person name="Plugge C.M."/>
            <person name="Muyzer G."/>
            <person name="Kuever J."/>
            <person name="Parshina S.N."/>
            <person name="Ivanova A.E."/>
            <person name="Nazina T.N."/>
            <person name="Brambilla E."/>
            <person name="Spring S."/>
            <person name="Klenk H.-P."/>
            <person name="Woyke T."/>
        </authorList>
    </citation>
    <scope>NUCLEOTIDE SEQUENCE [LARGE SCALE GENOMIC DNA]</scope>
    <source>
        <strain evidence="15">ATCC 23193 / DSM 2154 / NCIB 8452 / DL</strain>
    </source>
</reference>
<dbReference type="PANTHER" id="PTHR30561">
    <property type="entry name" value="SMR FAMILY PROTON-DEPENDENT DRUG EFFLUX TRANSPORTER SUGE"/>
    <property type="match status" value="1"/>
</dbReference>
<comment type="similarity">
    <text evidence="2">Belongs to the EamA transporter family.</text>
</comment>
<dbReference type="STRING" id="696281.Desru_2466"/>
<evidence type="ECO:0000256" key="10">
    <source>
        <dbReference type="ARBA" id="ARBA00023098"/>
    </source>
</evidence>
<evidence type="ECO:0000313" key="15">
    <source>
        <dbReference type="Proteomes" id="UP000009234"/>
    </source>
</evidence>
<feature type="domain" description="EamA" evidence="13">
    <location>
        <begin position="48"/>
        <end position="119"/>
    </location>
</feature>
<dbReference type="eggNOG" id="COG2076">
    <property type="taxonomic scope" value="Bacteria"/>
</dbReference>
<dbReference type="KEGG" id="dru:Desru_2466"/>
<dbReference type="OrthoDB" id="9156836at2"/>
<dbReference type="Pfam" id="PF00892">
    <property type="entry name" value="EamA"/>
    <property type="match status" value="1"/>
</dbReference>
<sequence length="122" mass="13124">MSFPPLLLLLSVSLGAVGQLLLKIGASQLYPLTFALPQLSGTLIRTFSNPWVLAGAFLYASSMVTWIKVLSTTELSLAYPMVSLGYVLVILLSVLFLGEHFTLYKLLGMASVITGILLIGHP</sequence>
<gene>
    <name evidence="14" type="ordered locus">Desru_2466</name>
</gene>
<dbReference type="InterPro" id="IPR000620">
    <property type="entry name" value="EamA_dom"/>
</dbReference>
<dbReference type="AlphaFoldDB" id="F6DNY0"/>
<reference evidence="14 15" key="2">
    <citation type="journal article" date="2012" name="Stand. Genomic Sci.">
        <title>Complete genome sequence of the sulfate-reducing firmicute Desulfotomaculum ruminis type strain (DL(T)).</title>
        <authorList>
            <person name="Spring S."/>
            <person name="Visser M."/>
            <person name="Lu M."/>
            <person name="Copeland A."/>
            <person name="Lapidus A."/>
            <person name="Lucas S."/>
            <person name="Cheng J.F."/>
            <person name="Han C."/>
            <person name="Tapia R."/>
            <person name="Goodwin L.A."/>
            <person name="Pitluck S."/>
            <person name="Ivanova N."/>
            <person name="Land M."/>
            <person name="Hauser L."/>
            <person name="Larimer F."/>
            <person name="Rohde M."/>
            <person name="Goker M."/>
            <person name="Detter J.C."/>
            <person name="Kyrpides N.C."/>
            <person name="Woyke T."/>
            <person name="Schaap P.J."/>
            <person name="Plugge C.M."/>
            <person name="Muyzer G."/>
            <person name="Kuever J."/>
            <person name="Pereira I.A."/>
            <person name="Parshina S.N."/>
            <person name="Bernier-Latmani R."/>
            <person name="Stams A.J."/>
            <person name="Klenk H.P."/>
        </authorList>
    </citation>
    <scope>NUCLEOTIDE SEQUENCE [LARGE SCALE GENOMIC DNA]</scope>
    <source>
        <strain evidence="15">ATCC 23193 / DSM 2154 / NCIB 8452 / DL</strain>
    </source>
</reference>
<evidence type="ECO:0000259" key="13">
    <source>
        <dbReference type="Pfam" id="PF00892"/>
    </source>
</evidence>
<keyword evidence="11 12" id="KW-0472">Membrane</keyword>
<keyword evidence="7 12" id="KW-0812">Transmembrane</keyword>
<evidence type="ECO:0000256" key="6">
    <source>
        <dbReference type="ARBA" id="ARBA00022556"/>
    </source>
</evidence>
<dbReference type="Gene3D" id="1.10.3730.20">
    <property type="match status" value="1"/>
</dbReference>
<feature type="transmembrane region" description="Helical" evidence="12">
    <location>
        <begin position="103"/>
        <end position="120"/>
    </location>
</feature>
<dbReference type="GO" id="GO:0022857">
    <property type="term" value="F:transmembrane transporter activity"/>
    <property type="evidence" value="ECO:0007669"/>
    <property type="project" value="InterPro"/>
</dbReference>
<dbReference type="HOGENOM" id="CLU_131462_4_2_9"/>
<dbReference type="PANTHER" id="PTHR30561:SF9">
    <property type="entry name" value="4-AMINO-4-DEOXY-L-ARABINOSE-PHOSPHOUNDECAPRENOL FLIPPASE SUBUNIT ARNF-RELATED"/>
    <property type="match status" value="1"/>
</dbReference>
<organism evidence="14 15">
    <name type="scientific">Desulforamulus ruminis (strain ATCC 23193 / DSM 2154 / NCIMB 8452 / DL)</name>
    <name type="common">Desulfotomaculum ruminis</name>
    <dbReference type="NCBI Taxonomy" id="696281"/>
    <lineage>
        <taxon>Bacteria</taxon>
        <taxon>Bacillati</taxon>
        <taxon>Bacillota</taxon>
        <taxon>Clostridia</taxon>
        <taxon>Eubacteriales</taxon>
        <taxon>Peptococcaceae</taxon>
        <taxon>Desulforamulus</taxon>
    </lineage>
</organism>
<evidence type="ECO:0000256" key="11">
    <source>
        <dbReference type="ARBA" id="ARBA00023136"/>
    </source>
</evidence>
<keyword evidence="6" id="KW-0441">Lipid A biosynthesis</keyword>
<evidence type="ECO:0000256" key="12">
    <source>
        <dbReference type="SAM" id="Phobius"/>
    </source>
</evidence>
<evidence type="ECO:0000256" key="8">
    <source>
        <dbReference type="ARBA" id="ARBA00022985"/>
    </source>
</evidence>
<evidence type="ECO:0000256" key="7">
    <source>
        <dbReference type="ARBA" id="ARBA00022692"/>
    </source>
</evidence>
<comment type="subcellular location">
    <subcellularLocation>
        <location evidence="1">Cell membrane</location>
        <topology evidence="1">Multi-pass membrane protein</topology>
    </subcellularLocation>
</comment>
<keyword evidence="4" id="KW-0444">Lipid biosynthesis</keyword>
<proteinExistence type="inferred from homology"/>